<dbReference type="AlphaFoldDB" id="A0A6M4H1K1"/>
<dbReference type="Gene3D" id="3.30.460.10">
    <property type="entry name" value="Beta Polymerase, domain 2"/>
    <property type="match status" value="1"/>
</dbReference>
<comment type="subcellular location">
    <subcellularLocation>
        <location evidence="2">Cytoplasm</location>
    </subcellularLocation>
</comment>
<accession>A0A6M4H1K1</accession>
<proteinExistence type="inferred from homology"/>
<evidence type="ECO:0000313" key="3">
    <source>
        <dbReference type="EMBL" id="QJR13376.1"/>
    </source>
</evidence>
<dbReference type="GO" id="GO:0017148">
    <property type="term" value="P:negative regulation of translation"/>
    <property type="evidence" value="ECO:0007669"/>
    <property type="project" value="UniProtKB-UniRule"/>
</dbReference>
<dbReference type="InParanoid" id="A0A6M4H1K1"/>
<comment type="similarity">
    <text evidence="1 2">Belongs to the Iojap/RsfS family.</text>
</comment>
<dbReference type="PANTHER" id="PTHR21043">
    <property type="entry name" value="IOJAP SUPERFAMILY ORTHOLOG"/>
    <property type="match status" value="1"/>
</dbReference>
<dbReference type="GO" id="GO:0005737">
    <property type="term" value="C:cytoplasm"/>
    <property type="evidence" value="ECO:0007669"/>
    <property type="project" value="UniProtKB-SubCell"/>
</dbReference>
<dbReference type="GO" id="GO:0090071">
    <property type="term" value="P:negative regulation of ribosome biogenesis"/>
    <property type="evidence" value="ECO:0007669"/>
    <property type="project" value="UniProtKB-UniRule"/>
</dbReference>
<comment type="function">
    <text evidence="2">Functions as a ribosomal silencing factor. Interacts with ribosomal protein uL14 (rplN), blocking formation of intersubunit bridge B8. Prevents association of the 30S and 50S ribosomal subunits and the formation of functional ribosomes, thus repressing translation.</text>
</comment>
<protein>
    <recommendedName>
        <fullName evidence="2">Ribosomal silencing factor RsfS</fullName>
    </recommendedName>
</protein>
<name>A0A6M4H1K1_9PROT</name>
<dbReference type="InterPro" id="IPR043519">
    <property type="entry name" value="NT_sf"/>
</dbReference>
<evidence type="ECO:0000313" key="4">
    <source>
        <dbReference type="Proteomes" id="UP000503096"/>
    </source>
</evidence>
<keyword evidence="4" id="KW-1185">Reference proteome</keyword>
<comment type="subunit">
    <text evidence="2">Interacts with ribosomal protein uL14 (rplN).</text>
</comment>
<keyword evidence="2" id="KW-0678">Repressor</keyword>
<gene>
    <name evidence="2 3" type="primary">rsfS</name>
    <name evidence="3" type="ORF">DSM104440_00159</name>
</gene>
<dbReference type="EMBL" id="CP053073">
    <property type="protein sequence ID" value="QJR13376.1"/>
    <property type="molecule type" value="Genomic_DNA"/>
</dbReference>
<dbReference type="InterPro" id="IPR004394">
    <property type="entry name" value="Iojap/RsfS/C7orf30"/>
</dbReference>
<evidence type="ECO:0000256" key="2">
    <source>
        <dbReference type="HAMAP-Rule" id="MF_01477"/>
    </source>
</evidence>
<keyword evidence="2" id="KW-0810">Translation regulation</keyword>
<dbReference type="Pfam" id="PF02410">
    <property type="entry name" value="RsfS"/>
    <property type="match status" value="1"/>
</dbReference>
<dbReference type="KEGG" id="upl:DSM104440_00159"/>
<sequence>MPRKLTTLAKKKLVIAALEDIKARDIIAIDVRKVTAMFDWIVIATAESARQTKALARNVADELREAGCMIIGTEGEDSGEWVLVDSGDVVAHVMQPAVREYYNLEELWNEGKFDKPINSSVPVAKIRSRR</sequence>
<dbReference type="GO" id="GO:0042256">
    <property type="term" value="P:cytosolic ribosome assembly"/>
    <property type="evidence" value="ECO:0007669"/>
    <property type="project" value="UniProtKB-UniRule"/>
</dbReference>
<organism evidence="3 4">
    <name type="scientific">Usitatibacter palustris</name>
    <dbReference type="NCBI Taxonomy" id="2732487"/>
    <lineage>
        <taxon>Bacteria</taxon>
        <taxon>Pseudomonadati</taxon>
        <taxon>Pseudomonadota</taxon>
        <taxon>Betaproteobacteria</taxon>
        <taxon>Nitrosomonadales</taxon>
        <taxon>Usitatibacteraceae</taxon>
        <taxon>Usitatibacter</taxon>
    </lineage>
</organism>
<dbReference type="SUPFAM" id="SSF81301">
    <property type="entry name" value="Nucleotidyltransferase"/>
    <property type="match status" value="1"/>
</dbReference>
<dbReference type="NCBIfam" id="TIGR00090">
    <property type="entry name" value="rsfS_iojap_ybeB"/>
    <property type="match status" value="1"/>
</dbReference>
<keyword evidence="2" id="KW-0963">Cytoplasm</keyword>
<dbReference type="RefSeq" id="WP_171159859.1">
    <property type="nucleotide sequence ID" value="NZ_CP053073.1"/>
</dbReference>
<evidence type="ECO:0000256" key="1">
    <source>
        <dbReference type="ARBA" id="ARBA00010574"/>
    </source>
</evidence>
<reference evidence="3 4" key="1">
    <citation type="submission" date="2020-04" db="EMBL/GenBank/DDBJ databases">
        <title>Usitatibacter rugosus gen. nov., sp. nov. and Usitatibacter palustris sp. nov., novel members of Usitatibacteraceae fam. nov. within the order Nitrosomonadales isolated from soil.</title>
        <authorList>
            <person name="Huber K.J."/>
            <person name="Neumann-Schaal M."/>
            <person name="Geppert A."/>
            <person name="Luckner M."/>
            <person name="Wanner G."/>
            <person name="Overmann J."/>
        </authorList>
    </citation>
    <scope>NUCLEOTIDE SEQUENCE [LARGE SCALE GENOMIC DNA]</scope>
    <source>
        <strain evidence="3 4">Swamp67</strain>
    </source>
</reference>
<dbReference type="FunCoup" id="A0A6M4H1K1">
    <property type="interactions" value="475"/>
</dbReference>
<dbReference type="GO" id="GO:0043023">
    <property type="term" value="F:ribosomal large subunit binding"/>
    <property type="evidence" value="ECO:0007669"/>
    <property type="project" value="TreeGrafter"/>
</dbReference>
<dbReference type="Proteomes" id="UP000503096">
    <property type="component" value="Chromosome"/>
</dbReference>
<dbReference type="HAMAP" id="MF_01477">
    <property type="entry name" value="Iojap_RsfS"/>
    <property type="match status" value="1"/>
</dbReference>
<dbReference type="PANTHER" id="PTHR21043:SF0">
    <property type="entry name" value="MITOCHONDRIAL ASSEMBLY OF RIBOSOMAL LARGE SUBUNIT PROTEIN 1"/>
    <property type="match status" value="1"/>
</dbReference>